<keyword evidence="3" id="KW-1185">Reference proteome</keyword>
<dbReference type="PANTHER" id="PTHR36981:SF1">
    <property type="entry name" value="P2X PURINORECEPTOR 7 INTRACELLULAR DOMAIN-CONTAINING PROTEIN"/>
    <property type="match status" value="1"/>
</dbReference>
<gene>
    <name evidence="2" type="ORF">N1851_022562</name>
</gene>
<organism evidence="2 3">
    <name type="scientific">Merluccius polli</name>
    <name type="common">Benguela hake</name>
    <name type="synonym">Merluccius cadenati</name>
    <dbReference type="NCBI Taxonomy" id="89951"/>
    <lineage>
        <taxon>Eukaryota</taxon>
        <taxon>Metazoa</taxon>
        <taxon>Chordata</taxon>
        <taxon>Craniata</taxon>
        <taxon>Vertebrata</taxon>
        <taxon>Euteleostomi</taxon>
        <taxon>Actinopterygii</taxon>
        <taxon>Neopterygii</taxon>
        <taxon>Teleostei</taxon>
        <taxon>Neoteleostei</taxon>
        <taxon>Acanthomorphata</taxon>
        <taxon>Zeiogadaria</taxon>
        <taxon>Gadariae</taxon>
        <taxon>Gadiformes</taxon>
        <taxon>Gadoidei</taxon>
        <taxon>Merlucciidae</taxon>
        <taxon>Merluccius</taxon>
    </lineage>
</organism>
<evidence type="ECO:0000256" key="1">
    <source>
        <dbReference type="SAM" id="MobiDB-lite"/>
    </source>
</evidence>
<proteinExistence type="predicted"/>
<sequence>MPKALAAQSAAAVTPIGVQINGAGHRELCPSGRLERAAADTAMLKPSGGAARAFLLPARACLMGCDGPSASAMFPSSGLNVFFLVNVYEGHVFVDRVLRRMQPLNGDTAIETPELRWKKGENERVHPGVVFPSLTIGVGLGASRGNRGDPRCASSTPIGAGRPGPPIPLQVLISAALSCRNQWRGRTDGRRAVGAADSFFSLVARHCHHGKGRQEEEAMKKRGMMAVEGVRNDRSDRDSRHMCHHSNGLSSSCCQAPVSMEMFQRGELLGGDGTEPGPDTQDCKGQRYTRFLFRYGDILPKKTHSRLPCAGDNWWCCCGKRAPMETEVESLCCTEASFFRMKLLSLQRKGHKHVQFHQAANRHLLEWIIQGERLGRENHLVWTACVVQAIRAAFPSPDRQHHRFKETTDAQYEL</sequence>
<reference evidence="2" key="1">
    <citation type="journal article" date="2023" name="Front. Mar. Sci.">
        <title>A new Merluccius polli reference genome to investigate the effects of global change in West African waters.</title>
        <authorList>
            <person name="Mateo J.L."/>
            <person name="Blanco-Fernandez C."/>
            <person name="Garcia-Vazquez E."/>
            <person name="Machado-Schiaffino G."/>
        </authorList>
    </citation>
    <scope>NUCLEOTIDE SEQUENCE</scope>
    <source>
        <strain evidence="2">C29</strain>
        <tissue evidence="2">Fin</tissue>
    </source>
</reference>
<evidence type="ECO:0000313" key="3">
    <source>
        <dbReference type="Proteomes" id="UP001174136"/>
    </source>
</evidence>
<comment type="caution">
    <text evidence="2">The sequence shown here is derived from an EMBL/GenBank/DDBJ whole genome shotgun (WGS) entry which is preliminary data.</text>
</comment>
<feature type="region of interest" description="Disordered" evidence="1">
    <location>
        <begin position="145"/>
        <end position="165"/>
    </location>
</feature>
<name>A0AA47NX28_MERPO</name>
<evidence type="ECO:0000313" key="2">
    <source>
        <dbReference type="EMBL" id="KAK0140465.1"/>
    </source>
</evidence>
<dbReference type="Proteomes" id="UP001174136">
    <property type="component" value="Unassembled WGS sequence"/>
</dbReference>
<dbReference type="EMBL" id="JAOPHQ010004099">
    <property type="protein sequence ID" value="KAK0140465.1"/>
    <property type="molecule type" value="Genomic_DNA"/>
</dbReference>
<protein>
    <submittedName>
        <fullName evidence="2">Uncharacterized protein</fullName>
    </submittedName>
</protein>
<dbReference type="PANTHER" id="PTHR36981">
    <property type="entry name" value="ZGC:195170"/>
    <property type="match status" value="1"/>
</dbReference>
<dbReference type="AlphaFoldDB" id="A0AA47NX28"/>
<accession>A0AA47NX28</accession>